<sequence length="76" mass="8650">MLITGQDTEELSINRIKSQKDQISEIARISQNLLEKSFNSSTFPQRDSIAKDLKKSILQSEKTLLRLGNFQAVARQ</sequence>
<gene>
    <name evidence="1" type="ORF">FGO68_gene16641</name>
</gene>
<dbReference type="EMBL" id="RRYP01012723">
    <property type="protein sequence ID" value="TNV76923.1"/>
    <property type="molecule type" value="Genomic_DNA"/>
</dbReference>
<accession>A0A8J8T0D1</accession>
<organism evidence="1 2">
    <name type="scientific">Halteria grandinella</name>
    <dbReference type="NCBI Taxonomy" id="5974"/>
    <lineage>
        <taxon>Eukaryota</taxon>
        <taxon>Sar</taxon>
        <taxon>Alveolata</taxon>
        <taxon>Ciliophora</taxon>
        <taxon>Intramacronucleata</taxon>
        <taxon>Spirotrichea</taxon>
        <taxon>Stichotrichia</taxon>
        <taxon>Sporadotrichida</taxon>
        <taxon>Halteriidae</taxon>
        <taxon>Halteria</taxon>
    </lineage>
</organism>
<reference evidence="1" key="1">
    <citation type="submission" date="2019-06" db="EMBL/GenBank/DDBJ databases">
        <authorList>
            <person name="Zheng W."/>
        </authorList>
    </citation>
    <scope>NUCLEOTIDE SEQUENCE</scope>
    <source>
        <strain evidence="1">QDHG01</strain>
    </source>
</reference>
<name>A0A8J8T0D1_HALGN</name>
<protein>
    <submittedName>
        <fullName evidence="1">Uncharacterized protein</fullName>
    </submittedName>
</protein>
<evidence type="ECO:0000313" key="1">
    <source>
        <dbReference type="EMBL" id="TNV76923.1"/>
    </source>
</evidence>
<proteinExistence type="predicted"/>
<dbReference type="Proteomes" id="UP000785679">
    <property type="component" value="Unassembled WGS sequence"/>
</dbReference>
<evidence type="ECO:0000313" key="2">
    <source>
        <dbReference type="Proteomes" id="UP000785679"/>
    </source>
</evidence>
<dbReference type="AlphaFoldDB" id="A0A8J8T0D1"/>
<comment type="caution">
    <text evidence="1">The sequence shown here is derived from an EMBL/GenBank/DDBJ whole genome shotgun (WGS) entry which is preliminary data.</text>
</comment>
<keyword evidence="2" id="KW-1185">Reference proteome</keyword>